<evidence type="ECO:0000313" key="3">
    <source>
        <dbReference type="EMBL" id="RKN76745.1"/>
    </source>
</evidence>
<comment type="caution">
    <text evidence="3">The sequence shown here is derived from an EMBL/GenBank/DDBJ whole genome shotgun (WGS) entry which is preliminary data.</text>
</comment>
<dbReference type="AlphaFoldDB" id="A0A3B0BTX1"/>
<gene>
    <name evidence="3" type="ORF">D7Z94_23440</name>
</gene>
<keyword evidence="4" id="KW-1185">Reference proteome</keyword>
<keyword evidence="1" id="KW-0812">Transmembrane</keyword>
<dbReference type="PROSITE" id="PS50125">
    <property type="entry name" value="GUANYLATE_CYCLASE_2"/>
    <property type="match status" value="1"/>
</dbReference>
<organism evidence="3 4">
    <name type="scientific">Ulvibacterium marinum</name>
    <dbReference type="NCBI Taxonomy" id="2419782"/>
    <lineage>
        <taxon>Bacteria</taxon>
        <taxon>Pseudomonadati</taxon>
        <taxon>Bacteroidota</taxon>
        <taxon>Flavobacteriia</taxon>
        <taxon>Flavobacteriales</taxon>
        <taxon>Flavobacteriaceae</taxon>
        <taxon>Ulvibacterium</taxon>
    </lineage>
</organism>
<feature type="transmembrane region" description="Helical" evidence="1">
    <location>
        <begin position="12"/>
        <end position="33"/>
    </location>
</feature>
<dbReference type="Proteomes" id="UP000276603">
    <property type="component" value="Unassembled WGS sequence"/>
</dbReference>
<feature type="transmembrane region" description="Helical" evidence="1">
    <location>
        <begin position="53"/>
        <end position="71"/>
    </location>
</feature>
<keyword evidence="1" id="KW-1133">Transmembrane helix</keyword>
<feature type="transmembrane region" description="Helical" evidence="1">
    <location>
        <begin position="91"/>
        <end position="115"/>
    </location>
</feature>
<reference evidence="3 4" key="1">
    <citation type="submission" date="2018-10" db="EMBL/GenBank/DDBJ databases">
        <title>Ulvibacterium marinum gen. nov., sp. nov., a novel marine bacterium of the family Flavobacteriaceae, isolated from a culture of the green alga Ulva prolifera.</title>
        <authorList>
            <person name="Zhang Z."/>
        </authorList>
    </citation>
    <scope>NUCLEOTIDE SEQUENCE [LARGE SCALE GENOMIC DNA]</scope>
    <source>
        <strain evidence="3 4">CCMM003</strain>
    </source>
</reference>
<name>A0A3B0BTX1_9FLAO</name>
<dbReference type="InterPro" id="IPR001054">
    <property type="entry name" value="A/G_cyclase"/>
</dbReference>
<evidence type="ECO:0000256" key="1">
    <source>
        <dbReference type="SAM" id="Phobius"/>
    </source>
</evidence>
<dbReference type="CDD" id="cd07302">
    <property type="entry name" value="CHD"/>
    <property type="match status" value="1"/>
</dbReference>
<feature type="domain" description="Guanylate cyclase" evidence="2">
    <location>
        <begin position="183"/>
        <end position="311"/>
    </location>
</feature>
<protein>
    <submittedName>
        <fullName evidence="3">Adenylate/guanylate cyclase domain-containing protein</fullName>
    </submittedName>
</protein>
<dbReference type="Pfam" id="PF00211">
    <property type="entry name" value="Guanylate_cyc"/>
    <property type="match status" value="1"/>
</dbReference>
<dbReference type="Gene3D" id="3.30.70.1230">
    <property type="entry name" value="Nucleotide cyclase"/>
    <property type="match status" value="1"/>
</dbReference>
<dbReference type="EMBL" id="RBCJ01000006">
    <property type="protein sequence ID" value="RKN76745.1"/>
    <property type="molecule type" value="Genomic_DNA"/>
</dbReference>
<keyword evidence="1" id="KW-0472">Membrane</keyword>
<sequence>MSKRNEHQTLIENVILILLFVAGANFFIFLKMAGIENPAMAINSRINEPSSILHLRISIGGAIIGMLILWYESHIHPKITKRFSSLFFRRLVWQVDVAFIILIPIFVLNIFFGIIEDKLSVKLAVKESLAFMATGLFLSFFIYFYFLSILVSFLRRLHTSFGQHVFYNYLIERYTEPLEENRTFLFLDSNDSTRIAEELGHVKYSRFLNRCFDDIINAVKEYEYDIYQFVGDEVVFTWPASQNDKGQAVHMYLSIKNQFRLFDNLYRTKFGVRPFFKAAVSTGKVTATLVGGKMKNIAYHGDVLNTTARHLGLCKKYKRDILFTQFYLKSLGHPFFEHELIATLKLRGKANESKVYALKY</sequence>
<feature type="transmembrane region" description="Helical" evidence="1">
    <location>
        <begin position="135"/>
        <end position="154"/>
    </location>
</feature>
<proteinExistence type="predicted"/>
<dbReference type="SUPFAM" id="SSF55073">
    <property type="entry name" value="Nucleotide cyclase"/>
    <property type="match status" value="1"/>
</dbReference>
<dbReference type="InterPro" id="IPR029787">
    <property type="entry name" value="Nucleotide_cyclase"/>
</dbReference>
<accession>A0A3B0BTX1</accession>
<evidence type="ECO:0000259" key="2">
    <source>
        <dbReference type="PROSITE" id="PS50125"/>
    </source>
</evidence>
<evidence type="ECO:0000313" key="4">
    <source>
        <dbReference type="Proteomes" id="UP000276603"/>
    </source>
</evidence>
<dbReference type="GO" id="GO:0004016">
    <property type="term" value="F:adenylate cyclase activity"/>
    <property type="evidence" value="ECO:0007669"/>
    <property type="project" value="UniProtKB-ARBA"/>
</dbReference>
<dbReference type="GO" id="GO:0035556">
    <property type="term" value="P:intracellular signal transduction"/>
    <property type="evidence" value="ECO:0007669"/>
    <property type="project" value="InterPro"/>
</dbReference>
<dbReference type="GO" id="GO:0009190">
    <property type="term" value="P:cyclic nucleotide biosynthetic process"/>
    <property type="evidence" value="ECO:0007669"/>
    <property type="project" value="InterPro"/>
</dbReference>